<evidence type="ECO:0000313" key="3">
    <source>
        <dbReference type="Proteomes" id="UP000054937"/>
    </source>
</evidence>
<organism evidence="2 3">
    <name type="scientific">Pseudocohnilembus persalinus</name>
    <name type="common">Ciliate</name>
    <dbReference type="NCBI Taxonomy" id="266149"/>
    <lineage>
        <taxon>Eukaryota</taxon>
        <taxon>Sar</taxon>
        <taxon>Alveolata</taxon>
        <taxon>Ciliophora</taxon>
        <taxon>Intramacronucleata</taxon>
        <taxon>Oligohymenophorea</taxon>
        <taxon>Scuticociliatia</taxon>
        <taxon>Philasterida</taxon>
        <taxon>Pseudocohnilembidae</taxon>
        <taxon>Pseudocohnilembus</taxon>
    </lineage>
</organism>
<evidence type="ECO:0000313" key="2">
    <source>
        <dbReference type="EMBL" id="KRX09861.1"/>
    </source>
</evidence>
<dbReference type="InParanoid" id="A0A0V0R6L0"/>
<evidence type="ECO:0000256" key="1">
    <source>
        <dbReference type="SAM" id="MobiDB-lite"/>
    </source>
</evidence>
<comment type="caution">
    <text evidence="2">The sequence shown here is derived from an EMBL/GenBank/DDBJ whole genome shotgun (WGS) entry which is preliminary data.</text>
</comment>
<dbReference type="EMBL" id="LDAU01000043">
    <property type="protein sequence ID" value="KRX09861.1"/>
    <property type="molecule type" value="Genomic_DNA"/>
</dbReference>
<dbReference type="Proteomes" id="UP000054937">
    <property type="component" value="Unassembled WGS sequence"/>
</dbReference>
<sequence length="161" mass="19077">MREGEQSITQKSHNNKRNLSPSQNWDYIGNLKLLSPINNTQNNLQNNGNHLKSVQESQISEQQFYQDLQDNSFKLEQPLNLSHEIQNQSFNYNNINNQCNKSIKNEDFPSFQHEIRNQQQQKEDNYQFNQKSPIQQDNFNILQITQIETPNYRTPKGEDYS</sequence>
<dbReference type="AlphaFoldDB" id="A0A0V0R6L0"/>
<reference evidence="2 3" key="1">
    <citation type="journal article" date="2015" name="Sci. Rep.">
        <title>Genome of the facultative scuticociliatosis pathogen Pseudocohnilembus persalinus provides insight into its virulence through horizontal gene transfer.</title>
        <authorList>
            <person name="Xiong J."/>
            <person name="Wang G."/>
            <person name="Cheng J."/>
            <person name="Tian M."/>
            <person name="Pan X."/>
            <person name="Warren A."/>
            <person name="Jiang C."/>
            <person name="Yuan D."/>
            <person name="Miao W."/>
        </authorList>
    </citation>
    <scope>NUCLEOTIDE SEQUENCE [LARGE SCALE GENOMIC DNA]</scope>
    <source>
        <strain evidence="2">36N120E</strain>
    </source>
</reference>
<proteinExistence type="predicted"/>
<protein>
    <submittedName>
        <fullName evidence="2">Uncharacterized protein</fullName>
    </submittedName>
</protein>
<accession>A0A0V0R6L0</accession>
<gene>
    <name evidence="2" type="ORF">PPERSA_03923</name>
</gene>
<feature type="region of interest" description="Disordered" evidence="1">
    <location>
        <begin position="1"/>
        <end position="23"/>
    </location>
</feature>
<keyword evidence="3" id="KW-1185">Reference proteome</keyword>
<name>A0A0V0R6L0_PSEPJ</name>